<dbReference type="Pfam" id="PF12902">
    <property type="entry name" value="Ferritin-like"/>
    <property type="match status" value="1"/>
</dbReference>
<dbReference type="EMBL" id="JAEQMY010000184">
    <property type="protein sequence ID" value="MBL0408316.1"/>
    <property type="molecule type" value="Genomic_DNA"/>
</dbReference>
<dbReference type="AlphaFoldDB" id="A0A937D2M4"/>
<evidence type="ECO:0000313" key="2">
    <source>
        <dbReference type="EMBL" id="MBL0408316.1"/>
    </source>
</evidence>
<dbReference type="InterPro" id="IPR026820">
    <property type="entry name" value="VioB/RebD_dom"/>
</dbReference>
<dbReference type="Proteomes" id="UP000605848">
    <property type="component" value="Unassembled WGS sequence"/>
</dbReference>
<keyword evidence="3" id="KW-1185">Reference proteome</keyword>
<evidence type="ECO:0000313" key="3">
    <source>
        <dbReference type="Proteomes" id="UP000605848"/>
    </source>
</evidence>
<dbReference type="PANTHER" id="PTHR34400:SF4">
    <property type="entry name" value="MEMBRANE PROTEIN"/>
    <property type="match status" value="1"/>
</dbReference>
<dbReference type="InterPro" id="IPR012347">
    <property type="entry name" value="Ferritin-like"/>
</dbReference>
<feature type="domain" description="Iminophenyl-pyruvate dimer synthase" evidence="1">
    <location>
        <begin position="2"/>
        <end position="179"/>
    </location>
</feature>
<dbReference type="PANTHER" id="PTHR34400">
    <property type="match status" value="1"/>
</dbReference>
<proteinExistence type="predicted"/>
<accession>A0A937D2M4</accession>
<sequence length="346" mass="37683">MAVEEMGHLAIVNNLLVAIGGAPHFNRPNLPVAEGYMPACFTVRLTPFDEAALDHFIFLEHPEGSSVQDHDTFGAEAEVVREVKEIRLTPSAEDYETIAELYGMIREDLQSLAARQGSLAFIAASGARQIGPDVVDLPGVRVITDLPTALQALNVIVEQGEGSPHELEDSHFARFNAIKSEWAELKASNPAFKPAHPVAHDPVMRCPTDSTSRVWIMAPEAVRHLDLANAIYGQVLILLEEVYAPSMCATDRRAFFQAAMSLMQTLSLLGHKLARMPASPGHPGVMAGLTFTVPRNLGARGPGSAELILERLGELSEGYKDVAADEGTSPIQQAYQQLEKQILHRR</sequence>
<evidence type="ECO:0000259" key="1">
    <source>
        <dbReference type="Pfam" id="PF12902"/>
    </source>
</evidence>
<comment type="caution">
    <text evidence="2">The sequence shown here is derived from an EMBL/GenBank/DDBJ whole genome shotgun (WGS) entry which is preliminary data.</text>
</comment>
<name>A0A937D2M4_9HYPH</name>
<reference evidence="2" key="1">
    <citation type="submission" date="2021-01" db="EMBL/GenBank/DDBJ databases">
        <title>Microvirga sp.</title>
        <authorList>
            <person name="Kim M.K."/>
        </authorList>
    </citation>
    <scope>NUCLEOTIDE SEQUENCE</scope>
    <source>
        <strain evidence="2">5420S-16</strain>
    </source>
</reference>
<protein>
    <recommendedName>
        <fullName evidence="1">Iminophenyl-pyruvate dimer synthase domain-containing protein</fullName>
    </recommendedName>
</protein>
<gene>
    <name evidence="2" type="ORF">JKG68_31035</name>
</gene>
<organism evidence="2 3">
    <name type="scientific">Microvirga aerilata</name>
    <dbReference type="NCBI Taxonomy" id="670292"/>
    <lineage>
        <taxon>Bacteria</taxon>
        <taxon>Pseudomonadati</taxon>
        <taxon>Pseudomonadota</taxon>
        <taxon>Alphaproteobacteria</taxon>
        <taxon>Hyphomicrobiales</taxon>
        <taxon>Methylobacteriaceae</taxon>
        <taxon>Microvirga</taxon>
    </lineage>
</organism>
<dbReference type="Gene3D" id="1.20.1260.10">
    <property type="match status" value="1"/>
</dbReference>